<dbReference type="AlphaFoldDB" id="A0AAV2SBM1"/>
<evidence type="ECO:0000313" key="1">
    <source>
        <dbReference type="EMBL" id="CAL4175654.1"/>
    </source>
</evidence>
<name>A0AAV2SBM1_MEGNR</name>
<gene>
    <name evidence="1" type="ORF">MNOR_LOCUS34662</name>
</gene>
<organism evidence="1 2">
    <name type="scientific">Meganyctiphanes norvegica</name>
    <name type="common">Northern krill</name>
    <name type="synonym">Thysanopoda norvegica</name>
    <dbReference type="NCBI Taxonomy" id="48144"/>
    <lineage>
        <taxon>Eukaryota</taxon>
        <taxon>Metazoa</taxon>
        <taxon>Ecdysozoa</taxon>
        <taxon>Arthropoda</taxon>
        <taxon>Crustacea</taxon>
        <taxon>Multicrustacea</taxon>
        <taxon>Malacostraca</taxon>
        <taxon>Eumalacostraca</taxon>
        <taxon>Eucarida</taxon>
        <taxon>Euphausiacea</taxon>
        <taxon>Euphausiidae</taxon>
        <taxon>Meganyctiphanes</taxon>
    </lineage>
</organism>
<comment type="caution">
    <text evidence="1">The sequence shown here is derived from an EMBL/GenBank/DDBJ whole genome shotgun (WGS) entry which is preliminary data.</text>
</comment>
<proteinExistence type="predicted"/>
<sequence>MSYINKIFISNNFILWDYMENDIAINYVKRIGKHIKVNYVESWNNSVQNTSPCQSLYKHIKFCFKQDFHLIKLPEPLRVHVTKFRTLDYRFPIQNGRYESTAREERLCRLCDAQVVGDELYFVLECQNVRLTELISQYISPYYSQSPSIDKLSELFCNNG</sequence>
<dbReference type="EMBL" id="CAXKWB010054313">
    <property type="protein sequence ID" value="CAL4175654.1"/>
    <property type="molecule type" value="Genomic_DNA"/>
</dbReference>
<protein>
    <submittedName>
        <fullName evidence="1">Uncharacterized protein</fullName>
    </submittedName>
</protein>
<keyword evidence="2" id="KW-1185">Reference proteome</keyword>
<evidence type="ECO:0000313" key="2">
    <source>
        <dbReference type="Proteomes" id="UP001497623"/>
    </source>
</evidence>
<accession>A0AAV2SBM1</accession>
<dbReference type="Proteomes" id="UP001497623">
    <property type="component" value="Unassembled WGS sequence"/>
</dbReference>
<reference evidence="1 2" key="1">
    <citation type="submission" date="2024-05" db="EMBL/GenBank/DDBJ databases">
        <authorList>
            <person name="Wallberg A."/>
        </authorList>
    </citation>
    <scope>NUCLEOTIDE SEQUENCE [LARGE SCALE GENOMIC DNA]</scope>
</reference>